<dbReference type="Proteomes" id="UP000046395">
    <property type="component" value="Unassembled WGS sequence"/>
</dbReference>
<keyword evidence="1" id="KW-0808">Transferase</keyword>
<evidence type="ECO:0000313" key="6">
    <source>
        <dbReference type="Proteomes" id="UP000046395"/>
    </source>
</evidence>
<reference evidence="7" key="1">
    <citation type="submission" date="2019-12" db="UniProtKB">
        <authorList>
            <consortium name="WormBaseParasite"/>
        </authorList>
    </citation>
    <scope>IDENTIFICATION</scope>
</reference>
<proteinExistence type="predicted"/>
<dbReference type="InterPro" id="IPR021109">
    <property type="entry name" value="Peptidase_aspartic_dom_sf"/>
</dbReference>
<dbReference type="PANTHER" id="PTHR37984">
    <property type="entry name" value="PROTEIN CBG26694"/>
    <property type="match status" value="1"/>
</dbReference>
<dbReference type="SMART" id="SM00343">
    <property type="entry name" value="ZnF_C2HC"/>
    <property type="match status" value="2"/>
</dbReference>
<keyword evidence="6" id="KW-1185">Reference proteome</keyword>
<organism evidence="6 7">
    <name type="scientific">Trichuris muris</name>
    <name type="common">Mouse whipworm</name>
    <dbReference type="NCBI Taxonomy" id="70415"/>
    <lineage>
        <taxon>Eukaryota</taxon>
        <taxon>Metazoa</taxon>
        <taxon>Ecdysozoa</taxon>
        <taxon>Nematoda</taxon>
        <taxon>Enoplea</taxon>
        <taxon>Dorylaimia</taxon>
        <taxon>Trichinellida</taxon>
        <taxon>Trichuridae</taxon>
        <taxon>Trichuris</taxon>
    </lineage>
</organism>
<evidence type="ECO:0000256" key="2">
    <source>
        <dbReference type="ARBA" id="ARBA00022695"/>
    </source>
</evidence>
<accession>A0A5S6QFB2</accession>
<evidence type="ECO:0000313" key="7">
    <source>
        <dbReference type="WBParaSite" id="TMUE_1000005587.1"/>
    </source>
</evidence>
<dbReference type="GO" id="GO:0019899">
    <property type="term" value="F:enzyme binding"/>
    <property type="evidence" value="ECO:0007669"/>
    <property type="project" value="UniProtKB-ARBA"/>
</dbReference>
<dbReference type="InterPro" id="IPR036875">
    <property type="entry name" value="Znf_CCHC_sf"/>
</dbReference>
<name>A0A5S6QFB2_TRIMR</name>
<keyword evidence="3" id="KW-0540">Nuclease</keyword>
<dbReference type="GO" id="GO:0008270">
    <property type="term" value="F:zinc ion binding"/>
    <property type="evidence" value="ECO:0007669"/>
    <property type="project" value="InterPro"/>
</dbReference>
<evidence type="ECO:0000256" key="4">
    <source>
        <dbReference type="ARBA" id="ARBA00022759"/>
    </source>
</evidence>
<keyword evidence="4" id="KW-0255">Endonuclease</keyword>
<dbReference type="GO" id="GO:0004519">
    <property type="term" value="F:endonuclease activity"/>
    <property type="evidence" value="ECO:0007669"/>
    <property type="project" value="UniProtKB-KW"/>
</dbReference>
<dbReference type="SUPFAM" id="SSF50630">
    <property type="entry name" value="Acid proteases"/>
    <property type="match status" value="1"/>
</dbReference>
<evidence type="ECO:0000256" key="3">
    <source>
        <dbReference type="ARBA" id="ARBA00022722"/>
    </source>
</evidence>
<dbReference type="STRING" id="70415.A0A5S6QFB2"/>
<dbReference type="SUPFAM" id="SSF57756">
    <property type="entry name" value="Retrovirus zinc finger-like domains"/>
    <property type="match status" value="1"/>
</dbReference>
<dbReference type="WBParaSite" id="TMUE_1000005587.1">
    <property type="protein sequence ID" value="TMUE_1000005587.1"/>
    <property type="gene ID" value="WBGene00291073"/>
</dbReference>
<protein>
    <submittedName>
        <fullName evidence="7">CCHC-type domain-containing protein</fullName>
    </submittedName>
</protein>
<dbReference type="InterPro" id="IPR050951">
    <property type="entry name" value="Retrovirus_Pol_polyprotein"/>
</dbReference>
<sequence>MHVNIEKLPVSSQARTVRKQFSAQDMTDRCSRCGDSKHQKDECPSHRARCQFCRRIGHIERACLSKEDAQAHMVREETDVASPGSEDSGGVIPLYNVRPHTRAYPPPKVISLRVDGIPLCMEINSGASRSIISERTFQNVLLGQPQITRVSLSRRTWSEATIAFVGMATVTMTYKDKKHRLHLLVAQLAGPSLLDRDWFEPLGISVICKLQVASLLSLGGSVKTEIPDVFQEGLETFTRSGKQMGGADAIIRLPLPYNEIEMELQPPEVFLLEIEPHRHFSPADIAQATDNDPTLAHERAWISNG</sequence>
<dbReference type="AlphaFoldDB" id="A0A5S6QFB2"/>
<dbReference type="InterPro" id="IPR001878">
    <property type="entry name" value="Znf_CCHC"/>
</dbReference>
<dbReference type="GO" id="GO:0016779">
    <property type="term" value="F:nucleotidyltransferase activity"/>
    <property type="evidence" value="ECO:0007669"/>
    <property type="project" value="UniProtKB-KW"/>
</dbReference>
<dbReference type="Gene3D" id="4.10.60.10">
    <property type="entry name" value="Zinc finger, CCHC-type"/>
    <property type="match status" value="1"/>
</dbReference>
<keyword evidence="2" id="KW-0548">Nucleotidyltransferase</keyword>
<dbReference type="GO" id="GO:0003676">
    <property type="term" value="F:nucleic acid binding"/>
    <property type="evidence" value="ECO:0007669"/>
    <property type="project" value="InterPro"/>
</dbReference>
<feature type="domain" description="CCHC-type" evidence="5">
    <location>
        <begin position="49"/>
        <end position="65"/>
    </location>
</feature>
<keyword evidence="4" id="KW-0378">Hydrolase</keyword>
<dbReference type="PANTHER" id="PTHR37984:SF5">
    <property type="entry name" value="PROTEIN NYNRIN-LIKE"/>
    <property type="match status" value="1"/>
</dbReference>
<feature type="domain" description="CCHC-type" evidence="5">
    <location>
        <begin position="29"/>
        <end position="45"/>
    </location>
</feature>
<evidence type="ECO:0000259" key="5">
    <source>
        <dbReference type="SMART" id="SM00343"/>
    </source>
</evidence>
<evidence type="ECO:0000256" key="1">
    <source>
        <dbReference type="ARBA" id="ARBA00022679"/>
    </source>
</evidence>